<dbReference type="EMBL" id="MU275876">
    <property type="protein sequence ID" value="KAI0049203.1"/>
    <property type="molecule type" value="Genomic_DNA"/>
</dbReference>
<reference evidence="1" key="1">
    <citation type="submission" date="2021-02" db="EMBL/GenBank/DDBJ databases">
        <authorList>
            <consortium name="DOE Joint Genome Institute"/>
            <person name="Ahrendt S."/>
            <person name="Looney B.P."/>
            <person name="Miyauchi S."/>
            <person name="Morin E."/>
            <person name="Drula E."/>
            <person name="Courty P.E."/>
            <person name="Chicoki N."/>
            <person name="Fauchery L."/>
            <person name="Kohler A."/>
            <person name="Kuo A."/>
            <person name="Labutti K."/>
            <person name="Pangilinan J."/>
            <person name="Lipzen A."/>
            <person name="Riley R."/>
            <person name="Andreopoulos W."/>
            <person name="He G."/>
            <person name="Johnson J."/>
            <person name="Barry K.W."/>
            <person name="Grigoriev I.V."/>
            <person name="Nagy L."/>
            <person name="Hibbett D."/>
            <person name="Henrissat B."/>
            <person name="Matheny P.B."/>
            <person name="Labbe J."/>
            <person name="Martin F."/>
        </authorList>
    </citation>
    <scope>NUCLEOTIDE SEQUENCE</scope>
    <source>
        <strain evidence="1">FP105234-sp</strain>
    </source>
</reference>
<protein>
    <submittedName>
        <fullName evidence="1">Uncharacterized protein</fullName>
    </submittedName>
</protein>
<evidence type="ECO:0000313" key="1">
    <source>
        <dbReference type="EMBL" id="KAI0049203.1"/>
    </source>
</evidence>
<name>A0ACB8RZ94_9AGAM</name>
<organism evidence="1 2">
    <name type="scientific">Auriscalpium vulgare</name>
    <dbReference type="NCBI Taxonomy" id="40419"/>
    <lineage>
        <taxon>Eukaryota</taxon>
        <taxon>Fungi</taxon>
        <taxon>Dikarya</taxon>
        <taxon>Basidiomycota</taxon>
        <taxon>Agaricomycotina</taxon>
        <taxon>Agaricomycetes</taxon>
        <taxon>Russulales</taxon>
        <taxon>Auriscalpiaceae</taxon>
        <taxon>Auriscalpium</taxon>
    </lineage>
</organism>
<sequence length="288" mass="30647">MTLPSSSVPSTFLSQEDIVSLPTPPTSQSAFPHPTPWGKSAAAFVASAKPFASSCAPLDGILEAGLPQGHILELSGPPGTAKDALARRFARTAVEADRGVLFVDMQNMSTAATLRAELDSVSERVHLVHHLSIFSLPELVAFLYNVPSFLDANPSIPLLILSSISFPFQTAADLSISSRTAVLQQIKQLLARLCAARNLTIVITSQMATKLLKPDGSPANFDTGSRAVLVPQLGHTYLPSGRTYRVVIVPQTRTTGLLRLISSPGHSGQALKEAQYEMVDGVLQPSQS</sequence>
<dbReference type="Proteomes" id="UP000814033">
    <property type="component" value="Unassembled WGS sequence"/>
</dbReference>
<keyword evidence="2" id="KW-1185">Reference proteome</keyword>
<reference evidence="1" key="2">
    <citation type="journal article" date="2022" name="New Phytol.">
        <title>Evolutionary transition to the ectomycorrhizal habit in the genomes of a hyperdiverse lineage of mushroom-forming fungi.</title>
        <authorList>
            <person name="Looney B."/>
            <person name="Miyauchi S."/>
            <person name="Morin E."/>
            <person name="Drula E."/>
            <person name="Courty P.E."/>
            <person name="Kohler A."/>
            <person name="Kuo A."/>
            <person name="LaButti K."/>
            <person name="Pangilinan J."/>
            <person name="Lipzen A."/>
            <person name="Riley R."/>
            <person name="Andreopoulos W."/>
            <person name="He G."/>
            <person name="Johnson J."/>
            <person name="Nolan M."/>
            <person name="Tritt A."/>
            <person name="Barry K.W."/>
            <person name="Grigoriev I.V."/>
            <person name="Nagy L.G."/>
            <person name="Hibbett D."/>
            <person name="Henrissat B."/>
            <person name="Matheny P.B."/>
            <person name="Labbe J."/>
            <person name="Martin F.M."/>
        </authorList>
    </citation>
    <scope>NUCLEOTIDE SEQUENCE</scope>
    <source>
        <strain evidence="1">FP105234-sp</strain>
    </source>
</reference>
<proteinExistence type="predicted"/>
<accession>A0ACB8RZ94</accession>
<comment type="caution">
    <text evidence="1">The sequence shown here is derived from an EMBL/GenBank/DDBJ whole genome shotgun (WGS) entry which is preliminary data.</text>
</comment>
<gene>
    <name evidence="1" type="ORF">FA95DRAFT_1557149</name>
</gene>
<evidence type="ECO:0000313" key="2">
    <source>
        <dbReference type="Proteomes" id="UP000814033"/>
    </source>
</evidence>